<dbReference type="SUPFAM" id="SSF53474">
    <property type="entry name" value="alpha/beta-Hydrolases"/>
    <property type="match status" value="1"/>
</dbReference>
<keyword evidence="1" id="KW-0378">Hydrolase</keyword>
<dbReference type="KEGG" id="rmb:K529_001725"/>
<dbReference type="RefSeq" id="WP_046002514.1">
    <property type="nucleotide sequence ID" value="NZ_CP015230.1"/>
</dbReference>
<dbReference type="SUPFAM" id="SSF49785">
    <property type="entry name" value="Galactose-binding domain-like"/>
    <property type="match status" value="1"/>
</dbReference>
<gene>
    <name evidence="3" type="ORF">K529_001725</name>
</gene>
<dbReference type="SMART" id="SM00939">
    <property type="entry name" value="PepX_C"/>
    <property type="match status" value="1"/>
</dbReference>
<accession>A0A1B0ZYQ6</accession>
<organism evidence="3 4">
    <name type="scientific">Tritonibacter mobilis F1926</name>
    <dbReference type="NCBI Taxonomy" id="1265309"/>
    <lineage>
        <taxon>Bacteria</taxon>
        <taxon>Pseudomonadati</taxon>
        <taxon>Pseudomonadota</taxon>
        <taxon>Alphaproteobacteria</taxon>
        <taxon>Rhodobacterales</taxon>
        <taxon>Paracoccaceae</taxon>
        <taxon>Tritonibacter</taxon>
    </lineage>
</organism>
<feature type="domain" description="Xaa-Pro dipeptidyl-peptidase C-terminal" evidence="2">
    <location>
        <begin position="284"/>
        <end position="540"/>
    </location>
</feature>
<dbReference type="InterPro" id="IPR050585">
    <property type="entry name" value="Xaa-Pro_dipeptidyl-ppase/CocE"/>
</dbReference>
<dbReference type="STRING" id="1265309.K529_001725"/>
<evidence type="ECO:0000313" key="4">
    <source>
        <dbReference type="Proteomes" id="UP000013243"/>
    </source>
</evidence>
<dbReference type="InterPro" id="IPR008979">
    <property type="entry name" value="Galactose-bd-like_sf"/>
</dbReference>
<dbReference type="Gene3D" id="2.60.120.260">
    <property type="entry name" value="Galactose-binding domain-like"/>
    <property type="match status" value="1"/>
</dbReference>
<dbReference type="NCBIfam" id="TIGR00976">
    <property type="entry name" value="CocE_NonD"/>
    <property type="match status" value="1"/>
</dbReference>
<dbReference type="Pfam" id="PF08530">
    <property type="entry name" value="PepX_C"/>
    <property type="match status" value="1"/>
</dbReference>
<dbReference type="Proteomes" id="UP000013243">
    <property type="component" value="Chromosome"/>
</dbReference>
<dbReference type="OrthoDB" id="9806163at2"/>
<evidence type="ECO:0000259" key="2">
    <source>
        <dbReference type="SMART" id="SM00939"/>
    </source>
</evidence>
<dbReference type="InterPro" id="IPR000383">
    <property type="entry name" value="Xaa-Pro-like_dom"/>
</dbReference>
<dbReference type="EMBL" id="CP015230">
    <property type="protein sequence ID" value="ANP39472.1"/>
    <property type="molecule type" value="Genomic_DNA"/>
</dbReference>
<dbReference type="Gene3D" id="3.40.50.1820">
    <property type="entry name" value="alpha/beta hydrolase"/>
    <property type="match status" value="1"/>
</dbReference>
<sequence>MSVQTPITVTEHLWIPLPDGRRLAARMWQPAGAGPFPVILEYLPYRKRDGTAPRDATTHPVFAAHGYACVRVDITGSGDSDGRFDDEYSEQELSDGEAVLEWIAQQPWSTGKVGMIGISWGGFNGLQMAYRRPEALKAVVSVASTVDRYADDIHYMGGCLLSDNKNWASQMFAYMTRPLDPKLRPDWRAEWLGRINDLPFMAADWLRHQTRDAFWKHGSVCEDWSAIQAPVLAITGWADAYVNAPPALAAKMTGAPAKALMGPWEHRYAHISQVEAADFHGEVLRWFDQYLKGEDTGAEALPDYRVFMQEFTAPSPKNLPQNGRWVAETKWPSPNVADVVWPLAVGGFAPEPQAGTARVHSPATVGQAGGYFCPGIRIDNERPGDQSVDDRASTCFDSTALLAPIEILGRPRVRLAFSVDKPVAQVVARLCDVAPSGQSQRITYRPRNLCHDDSHEVATRLEPGKRYEVEFELNECAHRVLAGHQLRLALSTSYWPIVWPAPEAAEITLHLDGCALILPERRVEVEIEAQAPGAARDYPKYQAEVLEKPWGEAETRVEADGTHVLESFDSYGAAQDLTHGQRVASNVRMRYAIHPNDPASARFDCAWVFNFGRDGEGDQEDWGVRVETDSSMHCDTENFTLWRGIKAYEGEEVVLTREWTEVIPRGCL</sequence>
<name>A0A1B0ZYQ6_9RHOB</name>
<dbReference type="GeneID" id="28248511"/>
<reference evidence="3 4" key="1">
    <citation type="journal article" date="2016" name="ISME J.">
        <title>Global occurrence and heterogeneity of the Roseobacter-clade species Ruegeria mobilis.</title>
        <authorList>
            <person name="Sonnenschein E."/>
            <person name="Gram L."/>
        </authorList>
    </citation>
    <scope>NUCLEOTIDE SEQUENCE [LARGE SCALE GENOMIC DNA]</scope>
    <source>
        <strain evidence="3 4">F1926</strain>
    </source>
</reference>
<dbReference type="GO" id="GO:0008239">
    <property type="term" value="F:dipeptidyl-peptidase activity"/>
    <property type="evidence" value="ECO:0007669"/>
    <property type="project" value="InterPro"/>
</dbReference>
<dbReference type="InterPro" id="IPR013736">
    <property type="entry name" value="Xaa-Pro_dipept_C"/>
</dbReference>
<dbReference type="AlphaFoldDB" id="A0A1B0ZYQ6"/>
<proteinExistence type="predicted"/>
<dbReference type="InterPro" id="IPR029058">
    <property type="entry name" value="AB_hydrolase_fold"/>
</dbReference>
<dbReference type="InterPro" id="IPR005674">
    <property type="entry name" value="CocE/Ser_esterase"/>
</dbReference>
<dbReference type="PANTHER" id="PTHR43056:SF10">
    <property type="entry name" value="COCE_NOND FAMILY, PUTATIVE (AFU_ORTHOLOGUE AFUA_7G00600)-RELATED"/>
    <property type="match status" value="1"/>
</dbReference>
<dbReference type="Pfam" id="PF02129">
    <property type="entry name" value="Peptidase_S15"/>
    <property type="match status" value="1"/>
</dbReference>
<dbReference type="PANTHER" id="PTHR43056">
    <property type="entry name" value="PEPTIDASE S9 PROLYL OLIGOPEPTIDASE"/>
    <property type="match status" value="1"/>
</dbReference>
<dbReference type="Gene3D" id="1.10.3020.10">
    <property type="entry name" value="alpha-amino acid ester hydrolase ( Helical cap domain)"/>
    <property type="match status" value="1"/>
</dbReference>
<protein>
    <submittedName>
        <fullName evidence="3">Glutaryl 7-ACA acylase</fullName>
    </submittedName>
</protein>
<evidence type="ECO:0000256" key="1">
    <source>
        <dbReference type="ARBA" id="ARBA00022801"/>
    </source>
</evidence>
<evidence type="ECO:0000313" key="3">
    <source>
        <dbReference type="EMBL" id="ANP39472.1"/>
    </source>
</evidence>